<proteinExistence type="predicted"/>
<organism evidence="1 2">
    <name type="scientific">Neisseria gonorrhoeae 3502</name>
    <dbReference type="NCBI Taxonomy" id="1193404"/>
    <lineage>
        <taxon>Bacteria</taxon>
        <taxon>Pseudomonadati</taxon>
        <taxon>Pseudomonadota</taxon>
        <taxon>Betaproteobacteria</taxon>
        <taxon>Neisseriales</taxon>
        <taxon>Neisseriaceae</taxon>
        <taxon>Neisseria</taxon>
    </lineage>
</organism>
<reference evidence="1 2" key="1">
    <citation type="submission" date="2013-08" db="EMBL/GenBank/DDBJ databases">
        <authorList>
            <person name="Trees D."/>
        </authorList>
    </citation>
    <scope>NUCLEOTIDE SEQUENCE [LARGE SCALE GENOMIC DNA]</scope>
    <source>
        <strain evidence="1 2">3502</strain>
    </source>
</reference>
<accession>A0AA44ZHH0</accession>
<evidence type="ECO:0000313" key="2">
    <source>
        <dbReference type="Proteomes" id="UP000223296"/>
    </source>
</evidence>
<protein>
    <submittedName>
        <fullName evidence="1">Uncharacterized protein</fullName>
    </submittedName>
</protein>
<sequence>MPGCAAQRRKNRLPRIFKRVTLAAAVFSHLITRNRRHCAGGLPVSVIAPL</sequence>
<gene>
    <name evidence="1" type="ORF">N776_04555</name>
</gene>
<evidence type="ECO:0000313" key="1">
    <source>
        <dbReference type="EMBL" id="PHJ36103.1"/>
    </source>
</evidence>
<comment type="caution">
    <text evidence="1">The sequence shown here is derived from an EMBL/GenBank/DDBJ whole genome shotgun (WGS) entry which is preliminary data.</text>
</comment>
<dbReference type="Proteomes" id="UP000223296">
    <property type="component" value="Unassembled WGS sequence"/>
</dbReference>
<name>A0AA44ZHH0_NEIGO</name>
<dbReference type="EMBL" id="AVBE01000002">
    <property type="protein sequence ID" value="PHJ36103.1"/>
    <property type="molecule type" value="Genomic_DNA"/>
</dbReference>
<dbReference type="AlphaFoldDB" id="A0AA44ZHH0"/>